<feature type="signal peptide" evidence="1">
    <location>
        <begin position="1"/>
        <end position="16"/>
    </location>
</feature>
<proteinExistence type="predicted"/>
<dbReference type="AlphaFoldDB" id="A0A9P6VUB5"/>
<evidence type="ECO:0000313" key="2">
    <source>
        <dbReference type="EMBL" id="KAG0654041.1"/>
    </source>
</evidence>
<protein>
    <submittedName>
        <fullName evidence="2">Uncharacterized protein</fullName>
    </submittedName>
</protein>
<comment type="caution">
    <text evidence="2">The sequence shown here is derived from an EMBL/GenBank/DDBJ whole genome shotgun (WGS) entry which is preliminary data.</text>
</comment>
<dbReference type="EMBL" id="PUHR01000373">
    <property type="protein sequence ID" value="KAG0654041.1"/>
    <property type="molecule type" value="Genomic_DNA"/>
</dbReference>
<evidence type="ECO:0000313" key="3">
    <source>
        <dbReference type="Proteomes" id="UP000750334"/>
    </source>
</evidence>
<reference evidence="2 3" key="1">
    <citation type="submission" date="2020-11" db="EMBL/GenBank/DDBJ databases">
        <title>Kefir isolates.</title>
        <authorList>
            <person name="Marcisauskas S."/>
            <person name="Kim Y."/>
            <person name="Blasche S."/>
        </authorList>
    </citation>
    <scope>NUCLEOTIDE SEQUENCE [LARGE SCALE GENOMIC DNA]</scope>
    <source>
        <strain evidence="2 3">OG2</strain>
    </source>
</reference>
<dbReference type="OrthoDB" id="10367385at2759"/>
<feature type="chain" id="PRO_5040323473" evidence="1">
    <location>
        <begin position="17"/>
        <end position="327"/>
    </location>
</feature>
<name>A0A9P6VUB5_MAUEX</name>
<organism evidence="2 3">
    <name type="scientific">Maudiozyma exigua</name>
    <name type="common">Yeast</name>
    <name type="synonym">Kazachstania exigua</name>
    <dbReference type="NCBI Taxonomy" id="34358"/>
    <lineage>
        <taxon>Eukaryota</taxon>
        <taxon>Fungi</taxon>
        <taxon>Dikarya</taxon>
        <taxon>Ascomycota</taxon>
        <taxon>Saccharomycotina</taxon>
        <taxon>Saccharomycetes</taxon>
        <taxon>Saccharomycetales</taxon>
        <taxon>Saccharomycetaceae</taxon>
        <taxon>Maudiozyma</taxon>
    </lineage>
</organism>
<gene>
    <name evidence="2" type="ORF">C6P45_003546</name>
</gene>
<dbReference type="Proteomes" id="UP000750334">
    <property type="component" value="Unassembled WGS sequence"/>
</dbReference>
<accession>A0A9P6VUB5</accession>
<keyword evidence="1" id="KW-0732">Signal</keyword>
<keyword evidence="3" id="KW-1185">Reference proteome</keyword>
<sequence>MKVLSISLTIIGISMAVNLCDNGTLCDDYNLCLTPTDYSNITEICSPTSNFPCKNKDDQIVDLISKKNVALAKRTWWILLWSPISATVSAISQWKTFLKFCVDCPPNDQHCYGDWACVVSAITTATSTAWAFYQWASLAAVVLKRDGLENVDIFNYSNGPLSLDFSDSTKLLKRDGTSTFYNVTAMIDGTPKYLLNMTHSYGRVEVALKHHPDVLRKAEDLLKRDYTDQGHQVAFNSGIKYSYCVIYPEHHLTTRYDWDDIWAANNDNLNNYLPYFYNDIGDVDLNDIQPSSWKTLMTTGTLVIEQSSSFGHEFENCDRNAFDSLAR</sequence>
<evidence type="ECO:0000256" key="1">
    <source>
        <dbReference type="SAM" id="SignalP"/>
    </source>
</evidence>